<name>A0A1G6SCN6_9PSEU</name>
<keyword evidence="2" id="KW-1185">Reference proteome</keyword>
<dbReference type="AlphaFoldDB" id="A0A1G6SCN6"/>
<evidence type="ECO:0000313" key="1">
    <source>
        <dbReference type="EMBL" id="SDD14493.1"/>
    </source>
</evidence>
<gene>
    <name evidence="1" type="ORF">SAMN05421630_106115</name>
</gene>
<dbReference type="EMBL" id="FMZE01000006">
    <property type="protein sequence ID" value="SDD14493.1"/>
    <property type="molecule type" value="Genomic_DNA"/>
</dbReference>
<dbReference type="RefSeq" id="WP_143021383.1">
    <property type="nucleotide sequence ID" value="NZ_CP016353.1"/>
</dbReference>
<dbReference type="Proteomes" id="UP000199494">
    <property type="component" value="Unassembled WGS sequence"/>
</dbReference>
<protein>
    <submittedName>
        <fullName evidence="1">Uncharacterized protein</fullName>
    </submittedName>
</protein>
<accession>A0A1G6SCN6</accession>
<proteinExistence type="predicted"/>
<sequence length="154" mass="17079">MWRFRGLSGDWTRDTLPDLVVRTWLDQDGPRGKRLETYDSKTVRAVQHGVLVGYYYWEPDAVRSGLVAWGPAALPDRAPVYLRIGARAAKIHAGYIEGGGATYKLDCEEYPHSNLGAEYRDYAVTDGPATCTRCRSRCDTEGSVAHADVLDGGR</sequence>
<organism evidence="1 2">
    <name type="scientific">Prauserella marina</name>
    <dbReference type="NCBI Taxonomy" id="530584"/>
    <lineage>
        <taxon>Bacteria</taxon>
        <taxon>Bacillati</taxon>
        <taxon>Actinomycetota</taxon>
        <taxon>Actinomycetes</taxon>
        <taxon>Pseudonocardiales</taxon>
        <taxon>Pseudonocardiaceae</taxon>
        <taxon>Prauserella</taxon>
    </lineage>
</organism>
<evidence type="ECO:0000313" key="2">
    <source>
        <dbReference type="Proteomes" id="UP000199494"/>
    </source>
</evidence>
<reference evidence="1 2" key="1">
    <citation type="submission" date="2016-10" db="EMBL/GenBank/DDBJ databases">
        <authorList>
            <person name="de Groot N.N."/>
        </authorList>
    </citation>
    <scope>NUCLEOTIDE SEQUENCE [LARGE SCALE GENOMIC DNA]</scope>
    <source>
        <strain evidence="1 2">CGMCC 4.5506</strain>
    </source>
</reference>